<feature type="signal peptide" evidence="2">
    <location>
        <begin position="1"/>
        <end position="16"/>
    </location>
</feature>
<feature type="compositionally biased region" description="Polar residues" evidence="1">
    <location>
        <begin position="267"/>
        <end position="276"/>
    </location>
</feature>
<feature type="chain" id="PRO_5025506456" evidence="2">
    <location>
        <begin position="17"/>
        <end position="390"/>
    </location>
</feature>
<feature type="region of interest" description="Disordered" evidence="1">
    <location>
        <begin position="305"/>
        <end position="390"/>
    </location>
</feature>
<feature type="compositionally biased region" description="Pro residues" evidence="1">
    <location>
        <begin position="252"/>
        <end position="261"/>
    </location>
</feature>
<feature type="compositionally biased region" description="Gly residues" evidence="1">
    <location>
        <begin position="380"/>
        <end position="390"/>
    </location>
</feature>
<reference evidence="3" key="1">
    <citation type="journal article" date="2020" name="Stud. Mycol.">
        <title>101 Dothideomycetes genomes: a test case for predicting lifestyles and emergence of pathogens.</title>
        <authorList>
            <person name="Haridas S."/>
            <person name="Albert R."/>
            <person name="Binder M."/>
            <person name="Bloem J."/>
            <person name="Labutti K."/>
            <person name="Salamov A."/>
            <person name="Andreopoulos B."/>
            <person name="Baker S."/>
            <person name="Barry K."/>
            <person name="Bills G."/>
            <person name="Bluhm B."/>
            <person name="Cannon C."/>
            <person name="Castanera R."/>
            <person name="Culley D."/>
            <person name="Daum C."/>
            <person name="Ezra D."/>
            <person name="Gonzalez J."/>
            <person name="Henrissat B."/>
            <person name="Kuo A."/>
            <person name="Liang C."/>
            <person name="Lipzen A."/>
            <person name="Lutzoni F."/>
            <person name="Magnuson J."/>
            <person name="Mondo S."/>
            <person name="Nolan M."/>
            <person name="Ohm R."/>
            <person name="Pangilinan J."/>
            <person name="Park H.-J."/>
            <person name="Ramirez L."/>
            <person name="Alfaro M."/>
            <person name="Sun H."/>
            <person name="Tritt A."/>
            <person name="Yoshinaga Y."/>
            <person name="Zwiers L.-H."/>
            <person name="Turgeon B."/>
            <person name="Goodwin S."/>
            <person name="Spatafora J."/>
            <person name="Crous P."/>
            <person name="Grigoriev I."/>
        </authorList>
    </citation>
    <scope>NUCLEOTIDE SEQUENCE</scope>
    <source>
        <strain evidence="3">CBS 119925</strain>
    </source>
</reference>
<proteinExistence type="predicted"/>
<evidence type="ECO:0000313" key="3">
    <source>
        <dbReference type="EMBL" id="KAF2748423.1"/>
    </source>
</evidence>
<evidence type="ECO:0000256" key="1">
    <source>
        <dbReference type="SAM" id="MobiDB-lite"/>
    </source>
</evidence>
<dbReference type="EMBL" id="MU006569">
    <property type="protein sequence ID" value="KAF2748423.1"/>
    <property type="molecule type" value="Genomic_DNA"/>
</dbReference>
<feature type="compositionally biased region" description="Pro residues" evidence="1">
    <location>
        <begin position="325"/>
        <end position="341"/>
    </location>
</feature>
<feature type="compositionally biased region" description="Pro residues" evidence="1">
    <location>
        <begin position="352"/>
        <end position="363"/>
    </location>
</feature>
<keyword evidence="4" id="KW-1185">Reference proteome</keyword>
<evidence type="ECO:0000256" key="2">
    <source>
        <dbReference type="SAM" id="SignalP"/>
    </source>
</evidence>
<dbReference type="Proteomes" id="UP000799440">
    <property type="component" value="Unassembled WGS sequence"/>
</dbReference>
<gene>
    <name evidence="3" type="ORF">M011DRAFT_348477</name>
</gene>
<accession>A0A6A6VDY7</accession>
<name>A0A6A6VDY7_9PLEO</name>
<protein>
    <submittedName>
        <fullName evidence="3">Uncharacterized protein</fullName>
    </submittedName>
</protein>
<feature type="compositionally biased region" description="Pro residues" evidence="1">
    <location>
        <begin position="305"/>
        <end position="317"/>
    </location>
</feature>
<organism evidence="3 4">
    <name type="scientific">Sporormia fimetaria CBS 119925</name>
    <dbReference type="NCBI Taxonomy" id="1340428"/>
    <lineage>
        <taxon>Eukaryota</taxon>
        <taxon>Fungi</taxon>
        <taxon>Dikarya</taxon>
        <taxon>Ascomycota</taxon>
        <taxon>Pezizomycotina</taxon>
        <taxon>Dothideomycetes</taxon>
        <taxon>Pleosporomycetidae</taxon>
        <taxon>Pleosporales</taxon>
        <taxon>Sporormiaceae</taxon>
        <taxon>Sporormia</taxon>
    </lineage>
</organism>
<sequence>MKNSLLALAAAGTTLAAPLDKLQKRQQSNITAYPSPESTAYTGPVALPINSQIHARQLSNSVLVSQSLVDTPAIATTSEAPHILPHPIDDVSVALPASTIEVPSFLPRPTPDFTVARPTPSNVVPSFSRPTNDISIVPPSLTNEVPSFSPHPTELFSVALPEPTVRIPDTNIPTLRKRSSDSGYTEQTPLNPADTNLVNLFVRQLNLTDYNSTITIELPWFPTNPPINEPPHNTTILIVRRQGNSSVRVAPQSPPIYPGPQVPDDLTTATPNSESAPQPDELAPPTYQLLARQLDTAFQIAPKPLPGPPGIPEPIGPRPINGPSIPGPQKPEPAPFVPKPKPCVGCEFPQNPVVPAPIDPQLPRPKDQVNPPVEGPPPKDGGGGGWGEGW</sequence>
<keyword evidence="2" id="KW-0732">Signal</keyword>
<feature type="compositionally biased region" description="Polar residues" evidence="1">
    <location>
        <begin position="181"/>
        <end position="190"/>
    </location>
</feature>
<evidence type="ECO:0000313" key="4">
    <source>
        <dbReference type="Proteomes" id="UP000799440"/>
    </source>
</evidence>
<dbReference type="AlphaFoldDB" id="A0A6A6VDY7"/>
<feature type="region of interest" description="Disordered" evidence="1">
    <location>
        <begin position="243"/>
        <end position="283"/>
    </location>
</feature>
<feature type="region of interest" description="Disordered" evidence="1">
    <location>
        <begin position="167"/>
        <end position="190"/>
    </location>
</feature>